<dbReference type="InterPro" id="IPR029442">
    <property type="entry name" value="GyrI-like"/>
</dbReference>
<dbReference type="SMART" id="SM00871">
    <property type="entry name" value="AraC_E_bind"/>
    <property type="match status" value="1"/>
</dbReference>
<name>A0A9E8N767_9BACT</name>
<reference evidence="2" key="1">
    <citation type="submission" date="2022-11" db="EMBL/GenBank/DDBJ databases">
        <title>Dyadobacter pollutisoli sp. nov., isolated from plastic dumped soil.</title>
        <authorList>
            <person name="Kim J.M."/>
            <person name="Kim K.R."/>
            <person name="Lee J.K."/>
            <person name="Hao L."/>
            <person name="Jeon C.O."/>
        </authorList>
    </citation>
    <scope>NUCLEOTIDE SEQUENCE</scope>
    <source>
        <strain evidence="2">U1</strain>
    </source>
</reference>
<keyword evidence="3" id="KW-1185">Reference proteome</keyword>
<gene>
    <name evidence="2" type="ORF">ON006_25710</name>
</gene>
<organism evidence="2 3">
    <name type="scientific">Dyadobacter pollutisoli</name>
    <dbReference type="NCBI Taxonomy" id="2910158"/>
    <lineage>
        <taxon>Bacteria</taxon>
        <taxon>Pseudomonadati</taxon>
        <taxon>Bacteroidota</taxon>
        <taxon>Cytophagia</taxon>
        <taxon>Cytophagales</taxon>
        <taxon>Spirosomataceae</taxon>
        <taxon>Dyadobacter</taxon>
    </lineage>
</organism>
<dbReference type="EMBL" id="CP112998">
    <property type="protein sequence ID" value="WAC11119.1"/>
    <property type="molecule type" value="Genomic_DNA"/>
</dbReference>
<dbReference type="KEGG" id="dpf:ON006_25710"/>
<sequence>MQLKTIQPIHVLYFETQTSFNEISEHIRHVAHALYRDAVKNDLEITGPVYWIYNGADGNPETVFTLTIALPVSPKPELANSEFRTKYLEKFECATDQLYGGWDGFREVYGQLIPAILSNNLTMSGENREIYINLDFENPDRNTTEIQIGILK</sequence>
<evidence type="ECO:0000259" key="1">
    <source>
        <dbReference type="SMART" id="SM00871"/>
    </source>
</evidence>
<dbReference type="InterPro" id="IPR010499">
    <property type="entry name" value="AraC_E-bd"/>
</dbReference>
<dbReference type="InterPro" id="IPR011256">
    <property type="entry name" value="Reg_factor_effector_dom_sf"/>
</dbReference>
<dbReference type="Pfam" id="PF06445">
    <property type="entry name" value="GyrI-like"/>
    <property type="match status" value="1"/>
</dbReference>
<protein>
    <submittedName>
        <fullName evidence="2">GyrI-like domain-containing protein</fullName>
    </submittedName>
</protein>
<dbReference type="RefSeq" id="WP_244824105.1">
    <property type="nucleotide sequence ID" value="NZ_CP112998.1"/>
</dbReference>
<dbReference type="AlphaFoldDB" id="A0A9E8N767"/>
<feature type="domain" description="AraC effector-binding" evidence="1">
    <location>
        <begin position="1"/>
        <end position="151"/>
    </location>
</feature>
<evidence type="ECO:0000313" key="3">
    <source>
        <dbReference type="Proteomes" id="UP001164653"/>
    </source>
</evidence>
<dbReference type="SUPFAM" id="SSF55136">
    <property type="entry name" value="Probable bacterial effector-binding domain"/>
    <property type="match status" value="1"/>
</dbReference>
<evidence type="ECO:0000313" key="2">
    <source>
        <dbReference type="EMBL" id="WAC11119.1"/>
    </source>
</evidence>
<dbReference type="Proteomes" id="UP001164653">
    <property type="component" value="Chromosome"/>
</dbReference>
<dbReference type="Gene3D" id="3.20.80.10">
    <property type="entry name" value="Regulatory factor, effector binding domain"/>
    <property type="match status" value="1"/>
</dbReference>
<accession>A0A9E8N767</accession>
<proteinExistence type="predicted"/>